<protein>
    <submittedName>
        <fullName evidence="2">Uncharacterized protein</fullName>
    </submittedName>
</protein>
<keyword evidence="3" id="KW-1185">Reference proteome</keyword>
<feature type="compositionally biased region" description="Basic residues" evidence="1">
    <location>
        <begin position="1"/>
        <end position="19"/>
    </location>
</feature>
<organism evidence="2">
    <name type="scientific">Mucor ambiguus</name>
    <dbReference type="NCBI Taxonomy" id="91626"/>
    <lineage>
        <taxon>Eukaryota</taxon>
        <taxon>Fungi</taxon>
        <taxon>Fungi incertae sedis</taxon>
        <taxon>Mucoromycota</taxon>
        <taxon>Mucoromycotina</taxon>
        <taxon>Mucoromycetes</taxon>
        <taxon>Mucorales</taxon>
        <taxon>Mucorineae</taxon>
        <taxon>Mucoraceae</taxon>
        <taxon>Mucor</taxon>
    </lineage>
</organism>
<feature type="non-terminal residue" evidence="2">
    <location>
        <position position="1"/>
    </location>
</feature>
<evidence type="ECO:0000313" key="3">
    <source>
        <dbReference type="Proteomes" id="UP000053815"/>
    </source>
</evidence>
<evidence type="ECO:0000256" key="1">
    <source>
        <dbReference type="SAM" id="MobiDB-lite"/>
    </source>
</evidence>
<feature type="compositionally biased region" description="Polar residues" evidence="1">
    <location>
        <begin position="40"/>
        <end position="59"/>
    </location>
</feature>
<dbReference type="OrthoDB" id="10433686at2759"/>
<dbReference type="EMBL" id="DF836820">
    <property type="protein sequence ID" value="GAN11299.1"/>
    <property type="molecule type" value="Genomic_DNA"/>
</dbReference>
<proteinExistence type="predicted"/>
<reference evidence="2" key="1">
    <citation type="submission" date="2014-09" db="EMBL/GenBank/DDBJ databases">
        <title>Draft genome sequence of an oleaginous Mucoromycotina fungus Mucor ambiguus NBRC6742.</title>
        <authorList>
            <person name="Takeda I."/>
            <person name="Yamane N."/>
            <person name="Morita T."/>
            <person name="Tamano K."/>
            <person name="Machida M."/>
            <person name="Baker S."/>
            <person name="Koike H."/>
        </authorList>
    </citation>
    <scope>NUCLEOTIDE SEQUENCE</scope>
    <source>
        <strain evidence="2">NBRC 6742</strain>
    </source>
</reference>
<accession>A0A0C9MV88</accession>
<feature type="compositionally biased region" description="Basic and acidic residues" evidence="1">
    <location>
        <begin position="28"/>
        <end position="37"/>
    </location>
</feature>
<sequence>YYKRKASVPKSRSKSRRNSPLRYQKGMTRIEEIKERNPPLQHNPSNVQACSSTNNDSNASEVKIQDLERACYGLNAKMNHFKRKTLSNQLRIKDYAKGIKEYAENLQADQDELRQEVGNILYKLDDEMSLLDNDVDIRLSNVESSVFDLIEAKLKADRRKGWCRKSIRII</sequence>
<evidence type="ECO:0000313" key="2">
    <source>
        <dbReference type="EMBL" id="GAN11299.1"/>
    </source>
</evidence>
<dbReference type="Proteomes" id="UP000053815">
    <property type="component" value="Unassembled WGS sequence"/>
</dbReference>
<gene>
    <name evidence="2" type="ORF">MAM1_0531c10858</name>
</gene>
<dbReference type="AlphaFoldDB" id="A0A0C9MV88"/>
<feature type="region of interest" description="Disordered" evidence="1">
    <location>
        <begin position="1"/>
        <end position="59"/>
    </location>
</feature>
<name>A0A0C9MV88_9FUNG</name>